<dbReference type="InterPro" id="IPR012340">
    <property type="entry name" value="NA-bd_OB-fold"/>
</dbReference>
<evidence type="ECO:0000313" key="4">
    <source>
        <dbReference type="Proteomes" id="UP000596660"/>
    </source>
</evidence>
<dbReference type="Proteomes" id="UP000596660">
    <property type="component" value="Unplaced"/>
</dbReference>
<protein>
    <recommendedName>
        <fullName evidence="2">Replication factor A C-terminal domain-containing protein</fullName>
    </recommendedName>
</protein>
<sequence length="446" mass="49341">MGTPDKGKIKLENMTLDELSPQAQSYKVKVTIVEMGRPQVSPKNGISFQTLFLQDEKLSIDQRTVIQQTDPTAGPVLPDYQPLGSIPRAIYVDGKYAVIGVVLFVEEQAREIISTTGRKNLVHEIVITDQSNDQPVTIATWNDLAGRDCDLLTNWAEKFQIVGFTSLRPASRRGFALTTNMSTRVIHEPKGYGANVLREWARLYSTMLLDRQSRVLQVRHPCDGKTLLTVAELKLKKACNALQDERFWLRMTIPQPELDKVNAYAGCSNCSERTHVPVGTHYPCSVCRKPDCVSTHRITFKFDAADDTGTMSFTAFNDDTEKLFGNSAAEICSIKNTAMNEELKELVHTSEENKYSQNKELAVFYSEEEGSSEPADIPVPARKKLRTGLFSEPTLATNQAVSLPETSKVADHVTTAPVTATKPVLATPVKKEASKESSSATSPNQA</sequence>
<evidence type="ECO:0000313" key="3">
    <source>
        <dbReference type="EnsemblPlants" id="AUR62035257-RA:cds"/>
    </source>
</evidence>
<dbReference type="InterPro" id="IPR013955">
    <property type="entry name" value="Rep_factor-A_C"/>
</dbReference>
<dbReference type="EnsemblPlants" id="AUR62035257-RA">
    <property type="protein sequence ID" value="AUR62035257-RA:cds"/>
    <property type="gene ID" value="AUR62035257"/>
</dbReference>
<evidence type="ECO:0000256" key="1">
    <source>
        <dbReference type="SAM" id="MobiDB-lite"/>
    </source>
</evidence>
<organism evidence="3 4">
    <name type="scientific">Chenopodium quinoa</name>
    <name type="common">Quinoa</name>
    <dbReference type="NCBI Taxonomy" id="63459"/>
    <lineage>
        <taxon>Eukaryota</taxon>
        <taxon>Viridiplantae</taxon>
        <taxon>Streptophyta</taxon>
        <taxon>Embryophyta</taxon>
        <taxon>Tracheophyta</taxon>
        <taxon>Spermatophyta</taxon>
        <taxon>Magnoliopsida</taxon>
        <taxon>eudicotyledons</taxon>
        <taxon>Gunneridae</taxon>
        <taxon>Pentapetalae</taxon>
        <taxon>Caryophyllales</taxon>
        <taxon>Chenopodiaceae</taxon>
        <taxon>Chenopodioideae</taxon>
        <taxon>Atripliceae</taxon>
        <taxon>Chenopodium</taxon>
    </lineage>
</organism>
<feature type="domain" description="Replication factor A C-terminal" evidence="2">
    <location>
        <begin position="262"/>
        <end position="355"/>
    </location>
</feature>
<reference evidence="3" key="1">
    <citation type="journal article" date="2017" name="Nature">
        <title>The genome of Chenopodium quinoa.</title>
        <authorList>
            <person name="Jarvis D.E."/>
            <person name="Ho Y.S."/>
            <person name="Lightfoot D.J."/>
            <person name="Schmoeckel S.M."/>
            <person name="Li B."/>
            <person name="Borm T.J.A."/>
            <person name="Ohyanagi H."/>
            <person name="Mineta K."/>
            <person name="Michell C.T."/>
            <person name="Saber N."/>
            <person name="Kharbatia N.M."/>
            <person name="Rupper R.R."/>
            <person name="Sharp A.R."/>
            <person name="Dally N."/>
            <person name="Boughton B.A."/>
            <person name="Woo Y.H."/>
            <person name="Gao G."/>
            <person name="Schijlen E.G.W.M."/>
            <person name="Guo X."/>
            <person name="Momin A.A."/>
            <person name="Negrao S."/>
            <person name="Al-Babili S."/>
            <person name="Gehring C."/>
            <person name="Roessner U."/>
            <person name="Jung C."/>
            <person name="Murphy K."/>
            <person name="Arold S.T."/>
            <person name="Gojobori T."/>
            <person name="van der Linden C.G."/>
            <person name="van Loo E.N."/>
            <person name="Jellen E.N."/>
            <person name="Maughan P.J."/>
            <person name="Tester M."/>
        </authorList>
    </citation>
    <scope>NUCLEOTIDE SEQUENCE [LARGE SCALE GENOMIC DNA]</scope>
    <source>
        <strain evidence="3">cv. PI 614886</strain>
    </source>
</reference>
<accession>A0A803MU35</accession>
<dbReference type="Gene3D" id="2.40.50.140">
    <property type="entry name" value="Nucleic acid-binding proteins"/>
    <property type="match status" value="2"/>
</dbReference>
<dbReference type="SUPFAM" id="SSF50249">
    <property type="entry name" value="Nucleic acid-binding proteins"/>
    <property type="match status" value="2"/>
</dbReference>
<dbReference type="Gramene" id="AUR62035257-RA">
    <property type="protein sequence ID" value="AUR62035257-RA:cds"/>
    <property type="gene ID" value="AUR62035257"/>
</dbReference>
<keyword evidence="4" id="KW-1185">Reference proteome</keyword>
<proteinExistence type="predicted"/>
<reference evidence="3" key="2">
    <citation type="submission" date="2021-03" db="UniProtKB">
        <authorList>
            <consortium name="EnsemblPlants"/>
        </authorList>
    </citation>
    <scope>IDENTIFICATION</scope>
</reference>
<dbReference type="Pfam" id="PF08646">
    <property type="entry name" value="Rep_fac-A_C"/>
    <property type="match status" value="1"/>
</dbReference>
<feature type="compositionally biased region" description="Low complexity" evidence="1">
    <location>
        <begin position="413"/>
        <end position="428"/>
    </location>
</feature>
<feature type="region of interest" description="Disordered" evidence="1">
    <location>
        <begin position="403"/>
        <end position="446"/>
    </location>
</feature>
<name>A0A803MU35_CHEQI</name>
<dbReference type="PANTHER" id="PTHR47165">
    <property type="entry name" value="OS03G0429900 PROTEIN"/>
    <property type="match status" value="1"/>
</dbReference>
<dbReference type="AlphaFoldDB" id="A0A803MU35"/>
<dbReference type="PANTHER" id="PTHR47165:SF4">
    <property type="entry name" value="OS03G0429900 PROTEIN"/>
    <property type="match status" value="1"/>
</dbReference>
<evidence type="ECO:0000259" key="2">
    <source>
        <dbReference type="Pfam" id="PF08646"/>
    </source>
</evidence>